<dbReference type="EMBL" id="WVRA01000009">
    <property type="protein sequence ID" value="NOE20277.1"/>
    <property type="molecule type" value="Genomic_DNA"/>
</dbReference>
<keyword evidence="4" id="KW-1185">Reference proteome</keyword>
<dbReference type="Proteomes" id="UP000597886">
    <property type="component" value="Unassembled WGS sequence"/>
</dbReference>
<evidence type="ECO:0000313" key="1">
    <source>
        <dbReference type="EMBL" id="NOD31932.1"/>
    </source>
</evidence>
<evidence type="ECO:0000313" key="2">
    <source>
        <dbReference type="EMBL" id="NOE20277.1"/>
    </source>
</evidence>
<evidence type="ECO:0000313" key="3">
    <source>
        <dbReference type="Proteomes" id="UP000597886"/>
    </source>
</evidence>
<comment type="caution">
    <text evidence="2">The sequence shown here is derived from an EMBL/GenBank/DDBJ whole genome shotgun (WGS) entry which is preliminary data.</text>
</comment>
<name>A0AA91BT25_9RHOB</name>
<evidence type="ECO:0000313" key="4">
    <source>
        <dbReference type="Proteomes" id="UP000599383"/>
    </source>
</evidence>
<gene>
    <name evidence="1" type="ORF">GS617_16810</name>
    <name evidence="2" type="ORF">GS634_19305</name>
</gene>
<protein>
    <submittedName>
        <fullName evidence="2">Uncharacterized protein</fullName>
    </submittedName>
</protein>
<dbReference type="AlphaFoldDB" id="A0AA91BT25"/>
<dbReference type="EMBL" id="WVQY01000007">
    <property type="protein sequence ID" value="NOD31932.1"/>
    <property type="molecule type" value="Genomic_DNA"/>
</dbReference>
<proteinExistence type="predicted"/>
<sequence length="67" mass="7610">MPFAYRGSANNCFRSYGYNRASEIKCALDEMQVANNFDCHGWIVGIVPKVPDEKRRTQFTGNIGVQH</sequence>
<organism evidence="2 3">
    <name type="scientific">Ruegeria atlantica</name>
    <dbReference type="NCBI Taxonomy" id="81569"/>
    <lineage>
        <taxon>Bacteria</taxon>
        <taxon>Pseudomonadati</taxon>
        <taxon>Pseudomonadota</taxon>
        <taxon>Alphaproteobacteria</taxon>
        <taxon>Rhodobacterales</taxon>
        <taxon>Roseobacteraceae</taxon>
        <taxon>Ruegeria</taxon>
    </lineage>
</organism>
<accession>A0AA91BT25</accession>
<dbReference type="RefSeq" id="WP_171331633.1">
    <property type="nucleotide sequence ID" value="NZ_WVQY01000007.1"/>
</dbReference>
<reference evidence="2 4" key="1">
    <citation type="submission" date="2019-12" db="EMBL/GenBank/DDBJ databases">
        <title>Ruegeria JWLKs population differentiation of coral mucus and skeleton niches.</title>
        <authorList>
            <person name="Luo D."/>
        </authorList>
    </citation>
    <scope>NUCLEOTIDE SEQUENCE</scope>
    <source>
        <strain evidence="2">HKCCD6181</strain>
        <strain evidence="1 4">HKCCD6238</strain>
    </source>
</reference>
<dbReference type="Proteomes" id="UP000599383">
    <property type="component" value="Unassembled WGS sequence"/>
</dbReference>